<dbReference type="GeneID" id="20228901"/>
<feature type="region of interest" description="Disordered" evidence="1">
    <location>
        <begin position="1"/>
        <end position="45"/>
    </location>
</feature>
<proteinExistence type="predicted"/>
<organism evidence="3">
    <name type="scientific">Aureococcus anophagefferens</name>
    <name type="common">Harmful bloom alga</name>
    <dbReference type="NCBI Taxonomy" id="44056"/>
    <lineage>
        <taxon>Eukaryota</taxon>
        <taxon>Sar</taxon>
        <taxon>Stramenopiles</taxon>
        <taxon>Ochrophyta</taxon>
        <taxon>Pelagophyceae</taxon>
        <taxon>Pelagomonadales</taxon>
        <taxon>Pelagomonadaceae</taxon>
        <taxon>Aureococcus</taxon>
    </lineage>
</organism>
<evidence type="ECO:0000313" key="2">
    <source>
        <dbReference type="EMBL" id="EGB02696.1"/>
    </source>
</evidence>
<dbReference type="Proteomes" id="UP000002729">
    <property type="component" value="Unassembled WGS sequence"/>
</dbReference>
<evidence type="ECO:0000313" key="3">
    <source>
        <dbReference type="Proteomes" id="UP000002729"/>
    </source>
</evidence>
<keyword evidence="3" id="KW-1185">Reference proteome</keyword>
<dbReference type="AlphaFoldDB" id="F0YQB2"/>
<accession>F0YQB2</accession>
<dbReference type="KEGG" id="aaf:AURANDRAFT_72833"/>
<gene>
    <name evidence="2" type="ORF">AURANDRAFT_72833</name>
</gene>
<dbReference type="RefSeq" id="XP_009042604.1">
    <property type="nucleotide sequence ID" value="XM_009044356.1"/>
</dbReference>
<evidence type="ECO:0000256" key="1">
    <source>
        <dbReference type="SAM" id="MobiDB-lite"/>
    </source>
</evidence>
<reference evidence="2 3" key="1">
    <citation type="journal article" date="2011" name="Proc. Natl. Acad. Sci. U.S.A.">
        <title>Niche of harmful alga Aureococcus anophagefferens revealed through ecogenomics.</title>
        <authorList>
            <person name="Gobler C.J."/>
            <person name="Berry D.L."/>
            <person name="Dyhrman S.T."/>
            <person name="Wilhelm S.W."/>
            <person name="Salamov A."/>
            <person name="Lobanov A.V."/>
            <person name="Zhang Y."/>
            <person name="Collier J.L."/>
            <person name="Wurch L.L."/>
            <person name="Kustka A.B."/>
            <person name="Dill B.D."/>
            <person name="Shah M."/>
            <person name="VerBerkmoes N.C."/>
            <person name="Kuo A."/>
            <person name="Terry A."/>
            <person name="Pangilinan J."/>
            <person name="Lindquist E.A."/>
            <person name="Lucas S."/>
            <person name="Paulsen I.T."/>
            <person name="Hattenrath-Lehmann T.K."/>
            <person name="Talmage S.C."/>
            <person name="Walker E.A."/>
            <person name="Koch F."/>
            <person name="Burson A.M."/>
            <person name="Marcoval M.A."/>
            <person name="Tang Y.Z."/>
            <person name="Lecleir G.R."/>
            <person name="Coyne K.J."/>
            <person name="Berg G.M."/>
            <person name="Bertrand E.M."/>
            <person name="Saito M.A."/>
            <person name="Gladyshev V.N."/>
            <person name="Grigoriev I.V."/>
        </authorList>
    </citation>
    <scope>NUCLEOTIDE SEQUENCE [LARGE SCALE GENOMIC DNA]</scope>
    <source>
        <strain evidence="3">CCMP 1984</strain>
    </source>
</reference>
<name>F0YQB2_AURAN</name>
<sequence length="104" mass="11291">MATRAGKFQSAGETKTANRPEKCSQLIRGPVPRDQTRRFLGGGTNKSQVVLSDPLMLDLAHTCSDSCPTGKVEVQSRTPGSYHAWDGQIFLISTLKVHPPICPI</sequence>
<protein>
    <submittedName>
        <fullName evidence="2">Uncharacterized protein</fullName>
    </submittedName>
</protein>
<dbReference type="InParanoid" id="F0YQB2"/>
<dbReference type="EMBL" id="GL833363">
    <property type="protein sequence ID" value="EGB02696.1"/>
    <property type="molecule type" value="Genomic_DNA"/>
</dbReference>